<proteinExistence type="predicted"/>
<sequence length="12" mass="1185">MMGKTKGGASAF</sequence>
<reference evidence="1" key="2">
    <citation type="journal article" date="2015" name="Data Brief">
        <title>Shoot transcriptome of the giant reed, Arundo donax.</title>
        <authorList>
            <person name="Barrero R.A."/>
            <person name="Guerrero F.D."/>
            <person name="Moolhuijzen P."/>
            <person name="Goolsby J.A."/>
            <person name="Tidwell J."/>
            <person name="Bellgard S.E."/>
            <person name="Bellgard M.I."/>
        </authorList>
    </citation>
    <scope>NUCLEOTIDE SEQUENCE</scope>
    <source>
        <tissue evidence="1">Shoot tissue taken approximately 20 cm above the soil surface</tissue>
    </source>
</reference>
<dbReference type="EMBL" id="GBRH01174712">
    <property type="protein sequence ID" value="JAE23184.1"/>
    <property type="molecule type" value="Transcribed_RNA"/>
</dbReference>
<protein>
    <submittedName>
        <fullName evidence="1">Uncharacterized protein</fullName>
    </submittedName>
</protein>
<name>A0A0A9GIF6_ARUDO</name>
<accession>A0A0A9GIF6</accession>
<reference evidence="1" key="1">
    <citation type="submission" date="2014-09" db="EMBL/GenBank/DDBJ databases">
        <authorList>
            <person name="Magalhaes I.L.F."/>
            <person name="Oliveira U."/>
            <person name="Santos F.R."/>
            <person name="Vidigal T.H.D.A."/>
            <person name="Brescovit A.D."/>
            <person name="Santos A.J."/>
        </authorList>
    </citation>
    <scope>NUCLEOTIDE SEQUENCE</scope>
    <source>
        <tissue evidence="1">Shoot tissue taken approximately 20 cm above the soil surface</tissue>
    </source>
</reference>
<evidence type="ECO:0000313" key="1">
    <source>
        <dbReference type="EMBL" id="JAE23184.1"/>
    </source>
</evidence>
<organism evidence="1">
    <name type="scientific">Arundo donax</name>
    <name type="common">Giant reed</name>
    <name type="synonym">Donax arundinaceus</name>
    <dbReference type="NCBI Taxonomy" id="35708"/>
    <lineage>
        <taxon>Eukaryota</taxon>
        <taxon>Viridiplantae</taxon>
        <taxon>Streptophyta</taxon>
        <taxon>Embryophyta</taxon>
        <taxon>Tracheophyta</taxon>
        <taxon>Spermatophyta</taxon>
        <taxon>Magnoliopsida</taxon>
        <taxon>Liliopsida</taxon>
        <taxon>Poales</taxon>
        <taxon>Poaceae</taxon>
        <taxon>PACMAD clade</taxon>
        <taxon>Arundinoideae</taxon>
        <taxon>Arundineae</taxon>
        <taxon>Arundo</taxon>
    </lineage>
</organism>